<proteinExistence type="predicted"/>
<dbReference type="EMBL" id="ML977562">
    <property type="protein sequence ID" value="KAF2005710.1"/>
    <property type="molecule type" value="Genomic_DNA"/>
</dbReference>
<dbReference type="OrthoDB" id="3750736at2759"/>
<dbReference type="Proteomes" id="UP000799779">
    <property type="component" value="Unassembled WGS sequence"/>
</dbReference>
<keyword evidence="2" id="KW-1185">Reference proteome</keyword>
<protein>
    <submittedName>
        <fullName evidence="1">Uncharacterized protein</fullName>
    </submittedName>
</protein>
<dbReference type="AlphaFoldDB" id="A0A6A5WV98"/>
<evidence type="ECO:0000313" key="1">
    <source>
        <dbReference type="EMBL" id="KAF2005710.1"/>
    </source>
</evidence>
<sequence length="161" mass="18149">MEGCHVKGPCNPDLDKNAAIKKGFEDMQTMIPAWEDLVDPRDSPENACKVNWEDAAAVEFFGSFQKTAEHRSSEQKRFAIANANGTSSLADIMQCSKFEYAAYTSHREETYDHINFCGGYFRQGDLAEALDFGFQPAYHDSIIPYQNKGCVLFYQSEFSSL</sequence>
<evidence type="ECO:0000313" key="2">
    <source>
        <dbReference type="Proteomes" id="UP000799779"/>
    </source>
</evidence>
<accession>A0A6A5WV98</accession>
<name>A0A6A5WV98_9PLEO</name>
<gene>
    <name evidence="1" type="ORF">P154DRAFT_530524</name>
</gene>
<organism evidence="1 2">
    <name type="scientific">Amniculicola lignicola CBS 123094</name>
    <dbReference type="NCBI Taxonomy" id="1392246"/>
    <lineage>
        <taxon>Eukaryota</taxon>
        <taxon>Fungi</taxon>
        <taxon>Dikarya</taxon>
        <taxon>Ascomycota</taxon>
        <taxon>Pezizomycotina</taxon>
        <taxon>Dothideomycetes</taxon>
        <taxon>Pleosporomycetidae</taxon>
        <taxon>Pleosporales</taxon>
        <taxon>Amniculicolaceae</taxon>
        <taxon>Amniculicola</taxon>
    </lineage>
</organism>
<reference evidence="1" key="1">
    <citation type="journal article" date="2020" name="Stud. Mycol.">
        <title>101 Dothideomycetes genomes: a test case for predicting lifestyles and emergence of pathogens.</title>
        <authorList>
            <person name="Haridas S."/>
            <person name="Albert R."/>
            <person name="Binder M."/>
            <person name="Bloem J."/>
            <person name="Labutti K."/>
            <person name="Salamov A."/>
            <person name="Andreopoulos B."/>
            <person name="Baker S."/>
            <person name="Barry K."/>
            <person name="Bills G."/>
            <person name="Bluhm B."/>
            <person name="Cannon C."/>
            <person name="Castanera R."/>
            <person name="Culley D."/>
            <person name="Daum C."/>
            <person name="Ezra D."/>
            <person name="Gonzalez J."/>
            <person name="Henrissat B."/>
            <person name="Kuo A."/>
            <person name="Liang C."/>
            <person name="Lipzen A."/>
            <person name="Lutzoni F."/>
            <person name="Magnuson J."/>
            <person name="Mondo S."/>
            <person name="Nolan M."/>
            <person name="Ohm R."/>
            <person name="Pangilinan J."/>
            <person name="Park H.-J."/>
            <person name="Ramirez L."/>
            <person name="Alfaro M."/>
            <person name="Sun H."/>
            <person name="Tritt A."/>
            <person name="Yoshinaga Y."/>
            <person name="Zwiers L.-H."/>
            <person name="Turgeon B."/>
            <person name="Goodwin S."/>
            <person name="Spatafora J."/>
            <person name="Crous P."/>
            <person name="Grigoriev I."/>
        </authorList>
    </citation>
    <scope>NUCLEOTIDE SEQUENCE</scope>
    <source>
        <strain evidence="1">CBS 123094</strain>
    </source>
</reference>